<feature type="region of interest" description="Disordered" evidence="4">
    <location>
        <begin position="1"/>
        <end position="39"/>
    </location>
</feature>
<dbReference type="GO" id="GO:0005634">
    <property type="term" value="C:nucleus"/>
    <property type="evidence" value="ECO:0007669"/>
    <property type="project" value="TreeGrafter"/>
</dbReference>
<keyword evidence="2" id="KW-0288">FMN</keyword>
<organism evidence="6 7">
    <name type="scientific">Periconia macrospinosa</name>
    <dbReference type="NCBI Taxonomy" id="97972"/>
    <lineage>
        <taxon>Eukaryota</taxon>
        <taxon>Fungi</taxon>
        <taxon>Dikarya</taxon>
        <taxon>Ascomycota</taxon>
        <taxon>Pezizomycotina</taxon>
        <taxon>Dothideomycetes</taxon>
        <taxon>Pleosporomycetidae</taxon>
        <taxon>Pleosporales</taxon>
        <taxon>Massarineae</taxon>
        <taxon>Periconiaceae</taxon>
        <taxon>Periconia</taxon>
    </lineage>
</organism>
<reference evidence="6 7" key="1">
    <citation type="journal article" date="2018" name="Sci. Rep.">
        <title>Comparative genomics provides insights into the lifestyle and reveals functional heterogeneity of dark septate endophytic fungi.</title>
        <authorList>
            <person name="Knapp D.G."/>
            <person name="Nemeth J.B."/>
            <person name="Barry K."/>
            <person name="Hainaut M."/>
            <person name="Henrissat B."/>
            <person name="Johnson J."/>
            <person name="Kuo A."/>
            <person name="Lim J.H.P."/>
            <person name="Lipzen A."/>
            <person name="Nolan M."/>
            <person name="Ohm R.A."/>
            <person name="Tamas L."/>
            <person name="Grigoriev I.V."/>
            <person name="Spatafora J.W."/>
            <person name="Nagy L.G."/>
            <person name="Kovacs G.M."/>
        </authorList>
    </citation>
    <scope>NUCLEOTIDE SEQUENCE [LARGE SCALE GENOMIC DNA]</scope>
    <source>
        <strain evidence="6 7">DSE2036</strain>
    </source>
</reference>
<protein>
    <recommendedName>
        <fullName evidence="5">PAC domain-containing protein</fullName>
    </recommendedName>
</protein>
<evidence type="ECO:0000256" key="3">
    <source>
        <dbReference type="ARBA" id="ARBA00022991"/>
    </source>
</evidence>
<dbReference type="Gene3D" id="3.30.450.20">
    <property type="entry name" value="PAS domain"/>
    <property type="match status" value="1"/>
</dbReference>
<sequence>MSDTDSVKSYETNPSSTASSTLPPLQHNQTSENVGRMSPLLEDDPKSFDLVAAPSSHSKSAYSLEAQSDLLFSKAHLQAIFDDPTSLHRFTAFLTAARPKSVPVLIYYLDALKAIRAINYANAIAEALDPIDGLEFTNTPARPTVNAVLEDKARRAFDVLVRDDLPAYITHVFIQVVSVSVQKRVTGNLPIMLREASEGLAEVFCLSDPSRSDNPIIFASEEFHRTTQYGVNYAIGRNCRFLQGPKTNRNSIARLAQAVRENKETNEVFLNYRRDGSPFMNLLMFAPLIDSRGNTRYHIGAQIDVSGLVKDSTDLDALQQLITLRKAYTTAQQQQQQGRRRNISDLRIAPPKDEFHDLSEMFNLVELETVRRFGGSMHQQRYEEREGKKAAAGGKDGVGVGGAVGGANPRADGKLSGVYKHYLILRPHPSLRILFVSPSLRVPGILQSRFLDRIGGSHRVRDSLSEALADGSRGVTAKVRWLTSAAAKLDVERPDEGRPRWIHCTPLLGASGAVGVWMVVLVDDDKGNVAPTRRFRPAPPVPSTIGREKHVDREKDRDKRNAWSPTPTPTPAPRERRMSNVDFETYAQQQQQQQQQRAQSRNGYRRTSHQSSVDRTAGAGGSRNASQVRRVDMTGLRDDVLMHRSYSPVLVKGRSGSAEPSINSFAL</sequence>
<feature type="domain" description="PAC" evidence="5">
    <location>
        <begin position="264"/>
        <end position="317"/>
    </location>
</feature>
<dbReference type="PROSITE" id="PS50113">
    <property type="entry name" value="PAC"/>
    <property type="match status" value="1"/>
</dbReference>
<keyword evidence="1" id="KW-0285">Flavoprotein</keyword>
<gene>
    <name evidence="6" type="ORF">DM02DRAFT_520981</name>
</gene>
<dbReference type="PANTHER" id="PTHR47429">
    <property type="entry name" value="PROTEIN TWIN LOV 1"/>
    <property type="match status" value="1"/>
</dbReference>
<dbReference type="InterPro" id="IPR000014">
    <property type="entry name" value="PAS"/>
</dbReference>
<dbReference type="InterPro" id="IPR035965">
    <property type="entry name" value="PAS-like_dom_sf"/>
</dbReference>
<accession>A0A2V1DYA3</accession>
<evidence type="ECO:0000313" key="7">
    <source>
        <dbReference type="Proteomes" id="UP000244855"/>
    </source>
</evidence>
<dbReference type="EMBL" id="KZ805332">
    <property type="protein sequence ID" value="PVI03343.1"/>
    <property type="molecule type" value="Genomic_DNA"/>
</dbReference>
<proteinExistence type="predicted"/>
<dbReference type="AlphaFoldDB" id="A0A2V1DYA3"/>
<evidence type="ECO:0000256" key="1">
    <source>
        <dbReference type="ARBA" id="ARBA00022630"/>
    </source>
</evidence>
<evidence type="ECO:0000259" key="5">
    <source>
        <dbReference type="PROSITE" id="PS50113"/>
    </source>
</evidence>
<evidence type="ECO:0000256" key="4">
    <source>
        <dbReference type="SAM" id="MobiDB-lite"/>
    </source>
</evidence>
<feature type="compositionally biased region" description="Low complexity" evidence="4">
    <location>
        <begin position="14"/>
        <end position="25"/>
    </location>
</feature>
<evidence type="ECO:0000256" key="2">
    <source>
        <dbReference type="ARBA" id="ARBA00022643"/>
    </source>
</evidence>
<evidence type="ECO:0000313" key="6">
    <source>
        <dbReference type="EMBL" id="PVI03343.1"/>
    </source>
</evidence>
<feature type="region of interest" description="Disordered" evidence="4">
    <location>
        <begin position="528"/>
        <end position="631"/>
    </location>
</feature>
<dbReference type="STRING" id="97972.A0A2V1DYA3"/>
<dbReference type="OrthoDB" id="447251at2759"/>
<dbReference type="SUPFAM" id="SSF55785">
    <property type="entry name" value="PYP-like sensor domain (PAS domain)"/>
    <property type="match status" value="1"/>
</dbReference>
<dbReference type="Proteomes" id="UP000244855">
    <property type="component" value="Unassembled WGS sequence"/>
</dbReference>
<feature type="compositionally biased region" description="Basic and acidic residues" evidence="4">
    <location>
        <begin position="546"/>
        <end position="561"/>
    </location>
</feature>
<name>A0A2V1DYA3_9PLEO</name>
<keyword evidence="7" id="KW-1185">Reference proteome</keyword>
<dbReference type="Pfam" id="PF13426">
    <property type="entry name" value="PAS_9"/>
    <property type="match status" value="1"/>
</dbReference>
<keyword evidence="3" id="KW-0157">Chromophore</keyword>
<dbReference type="InterPro" id="IPR000700">
    <property type="entry name" value="PAS-assoc_C"/>
</dbReference>
<dbReference type="PANTHER" id="PTHR47429:SF9">
    <property type="entry name" value="PAS DOMAIN-CONTAINING PROTEIN"/>
    <property type="match status" value="1"/>
</dbReference>